<feature type="transmembrane region" description="Helical" evidence="10">
    <location>
        <begin position="102"/>
        <end position="124"/>
    </location>
</feature>
<feature type="transmembrane region" description="Helical" evidence="10">
    <location>
        <begin position="423"/>
        <end position="445"/>
    </location>
</feature>
<dbReference type="PANTHER" id="PTHR10766:SF14">
    <property type="entry name" value="TRANSMEMBRANE 9 SUPERFAMILY MEMBER 2"/>
    <property type="match status" value="1"/>
</dbReference>
<feature type="transmembrane region" description="Helical" evidence="10">
    <location>
        <begin position="166"/>
        <end position="194"/>
    </location>
</feature>
<keyword evidence="9 10" id="KW-0472">Membrane</keyword>
<dbReference type="EMBL" id="JAPFFJ010000008">
    <property type="protein sequence ID" value="KAJ6421227.1"/>
    <property type="molecule type" value="Genomic_DNA"/>
</dbReference>
<keyword evidence="5" id="KW-0732">Signal</keyword>
<dbReference type="AlphaFoldDB" id="A0AAD6P8Q7"/>
<dbReference type="InterPro" id="IPR004240">
    <property type="entry name" value="EMP70"/>
</dbReference>
<feature type="transmembrane region" description="Helical" evidence="10">
    <location>
        <begin position="323"/>
        <end position="342"/>
    </location>
</feature>
<comment type="subcellular location">
    <subcellularLocation>
        <location evidence="1">Endosome membrane</location>
        <topology evidence="1">Multi-pass membrane protein</topology>
    </subcellularLocation>
    <subcellularLocation>
        <location evidence="2">Golgi apparatus membrane</location>
        <topology evidence="2">Multi-pass membrane protein</topology>
    </subcellularLocation>
</comment>
<keyword evidence="7 10" id="KW-1133">Transmembrane helix</keyword>
<gene>
    <name evidence="11" type="ORF">OIU84_028578</name>
</gene>
<dbReference type="GO" id="GO:0000139">
    <property type="term" value="C:Golgi membrane"/>
    <property type="evidence" value="ECO:0007669"/>
    <property type="project" value="UniProtKB-SubCell"/>
</dbReference>
<dbReference type="Pfam" id="PF02990">
    <property type="entry name" value="EMP70"/>
    <property type="match status" value="1"/>
</dbReference>
<name>A0AAD6P8Q7_9ROSI</name>
<evidence type="ECO:0000256" key="10">
    <source>
        <dbReference type="RuleBase" id="RU363079"/>
    </source>
</evidence>
<evidence type="ECO:0000313" key="11">
    <source>
        <dbReference type="EMBL" id="KAJ6421227.1"/>
    </source>
</evidence>
<evidence type="ECO:0000256" key="3">
    <source>
        <dbReference type="ARBA" id="ARBA00005227"/>
    </source>
</evidence>
<evidence type="ECO:0000256" key="5">
    <source>
        <dbReference type="ARBA" id="ARBA00022729"/>
    </source>
</evidence>
<feature type="transmembrane region" description="Helical" evidence="10">
    <location>
        <begin position="351"/>
        <end position="375"/>
    </location>
</feature>
<reference evidence="11 12" key="1">
    <citation type="journal article" date="2023" name="Int. J. Mol. Sci.">
        <title>De Novo Assembly and Annotation of 11 Diverse Shrub Willow (Salix) Genomes Reveals Novel Gene Organization in Sex-Linked Regions.</title>
        <authorList>
            <person name="Hyden B."/>
            <person name="Feng K."/>
            <person name="Yates T.B."/>
            <person name="Jawdy S."/>
            <person name="Cereghino C."/>
            <person name="Smart L.B."/>
            <person name="Muchero W."/>
        </authorList>
    </citation>
    <scope>NUCLEOTIDE SEQUENCE [LARGE SCALE GENOMIC DNA]</scope>
    <source>
        <tissue evidence="11">Shoot tip</tissue>
    </source>
</reference>
<evidence type="ECO:0000256" key="1">
    <source>
        <dbReference type="ARBA" id="ARBA00004337"/>
    </source>
</evidence>
<keyword evidence="4 10" id="KW-0812">Transmembrane</keyword>
<dbReference type="Proteomes" id="UP001162972">
    <property type="component" value="Chromosome 17"/>
</dbReference>
<keyword evidence="12" id="KW-1185">Reference proteome</keyword>
<evidence type="ECO:0000256" key="6">
    <source>
        <dbReference type="ARBA" id="ARBA00022753"/>
    </source>
</evidence>
<comment type="caution">
    <text evidence="11">The sequence shown here is derived from an EMBL/GenBank/DDBJ whole genome shotgun (WGS) entry which is preliminary data.</text>
</comment>
<evidence type="ECO:0000256" key="4">
    <source>
        <dbReference type="ARBA" id="ARBA00022692"/>
    </source>
</evidence>
<feature type="transmembrane region" description="Helical" evidence="10">
    <location>
        <begin position="387"/>
        <end position="411"/>
    </location>
</feature>
<accession>A0AAD6P8Q7</accession>
<feature type="transmembrane region" description="Helical" evidence="10">
    <location>
        <begin position="200"/>
        <end position="221"/>
    </location>
</feature>
<comment type="similarity">
    <text evidence="3 10">Belongs to the nonaspanin (TM9SF) (TC 9.A.2) family.</text>
</comment>
<sequence>MYYDDLPIWSFLGKVEKEGKNDPSEYKYYLFKHLHFTIFYNKDRVIEITAQSDLNADVDLTEEKEVDVEFMYSVKWKKTEIPFEKRMEKYSQSSSLPHHLEIHWFSIKSGVIVLLLNGFFATILMRVLKNDFVKYAHDEESAEDQEETGWKYIHGDVFRYPKYKSLLAAAVGSGTQLCTLAIFIFMLALVGVFYPYNRGALLTALVVIYALTAGIAGYTAASFFCQLEGTNWDNVVGFKFGSWIYWNSQFEMRFALRSSEILVLQVRNLLLTGALALVATPLLVLGGIAGKNSKAEFQAPVRTTIYPREIPRLPWYRKTLPQMAMAGFLPFSAIYIELYYIFASVWGHRIYILYSFLFIVFIILLIVTAVITVALTYLQLAAEDHEWWWRSFLCGGSTGLFIYGYCLYYYYARSDMSGFMQTSFFFGYMACVCYAFFLMLGSIGFRASLLFVRHIYGSIKCD</sequence>
<proteinExistence type="inferred from homology"/>
<evidence type="ECO:0000256" key="9">
    <source>
        <dbReference type="ARBA" id="ARBA00023136"/>
    </source>
</evidence>
<protein>
    <recommendedName>
        <fullName evidence="10">Transmembrane 9 superfamily member</fullName>
    </recommendedName>
</protein>
<evidence type="ECO:0000313" key="12">
    <source>
        <dbReference type="Proteomes" id="UP001162972"/>
    </source>
</evidence>
<dbReference type="GO" id="GO:0010008">
    <property type="term" value="C:endosome membrane"/>
    <property type="evidence" value="ECO:0007669"/>
    <property type="project" value="UniProtKB-SubCell"/>
</dbReference>
<organism evidence="11 12">
    <name type="scientific">Salix udensis</name>
    <dbReference type="NCBI Taxonomy" id="889485"/>
    <lineage>
        <taxon>Eukaryota</taxon>
        <taxon>Viridiplantae</taxon>
        <taxon>Streptophyta</taxon>
        <taxon>Embryophyta</taxon>
        <taxon>Tracheophyta</taxon>
        <taxon>Spermatophyta</taxon>
        <taxon>Magnoliopsida</taxon>
        <taxon>eudicotyledons</taxon>
        <taxon>Gunneridae</taxon>
        <taxon>Pentapetalae</taxon>
        <taxon>rosids</taxon>
        <taxon>fabids</taxon>
        <taxon>Malpighiales</taxon>
        <taxon>Salicaceae</taxon>
        <taxon>Saliceae</taxon>
        <taxon>Salix</taxon>
    </lineage>
</organism>
<evidence type="ECO:0000256" key="2">
    <source>
        <dbReference type="ARBA" id="ARBA00004653"/>
    </source>
</evidence>
<keyword evidence="6" id="KW-0967">Endosome</keyword>
<evidence type="ECO:0000256" key="8">
    <source>
        <dbReference type="ARBA" id="ARBA00023034"/>
    </source>
</evidence>
<evidence type="ECO:0000256" key="7">
    <source>
        <dbReference type="ARBA" id="ARBA00022989"/>
    </source>
</evidence>
<dbReference type="PANTHER" id="PTHR10766">
    <property type="entry name" value="TRANSMEMBRANE 9 SUPERFAMILY PROTEIN"/>
    <property type="match status" value="1"/>
</dbReference>
<dbReference type="GO" id="GO:0072657">
    <property type="term" value="P:protein localization to membrane"/>
    <property type="evidence" value="ECO:0007669"/>
    <property type="project" value="TreeGrafter"/>
</dbReference>
<keyword evidence="8" id="KW-0333">Golgi apparatus</keyword>
<feature type="transmembrane region" description="Helical" evidence="10">
    <location>
        <begin position="269"/>
        <end position="289"/>
    </location>
</feature>